<accession>A0AAV3PX78</accession>
<keyword evidence="2" id="KW-1185">Reference proteome</keyword>
<organism evidence="1 2">
    <name type="scientific">Lithospermum erythrorhizon</name>
    <name type="common">Purple gromwell</name>
    <name type="synonym">Lithospermum officinale var. erythrorhizon</name>
    <dbReference type="NCBI Taxonomy" id="34254"/>
    <lineage>
        <taxon>Eukaryota</taxon>
        <taxon>Viridiplantae</taxon>
        <taxon>Streptophyta</taxon>
        <taxon>Embryophyta</taxon>
        <taxon>Tracheophyta</taxon>
        <taxon>Spermatophyta</taxon>
        <taxon>Magnoliopsida</taxon>
        <taxon>eudicotyledons</taxon>
        <taxon>Gunneridae</taxon>
        <taxon>Pentapetalae</taxon>
        <taxon>asterids</taxon>
        <taxon>lamiids</taxon>
        <taxon>Boraginales</taxon>
        <taxon>Boraginaceae</taxon>
        <taxon>Boraginoideae</taxon>
        <taxon>Lithospermeae</taxon>
        <taxon>Lithospermum</taxon>
    </lineage>
</organism>
<reference evidence="1 2" key="1">
    <citation type="submission" date="2024-01" db="EMBL/GenBank/DDBJ databases">
        <title>The complete chloroplast genome sequence of Lithospermum erythrorhizon: insights into the phylogenetic relationship among Boraginaceae species and the maternal lineages of purple gromwells.</title>
        <authorList>
            <person name="Okada T."/>
            <person name="Watanabe K."/>
        </authorList>
    </citation>
    <scope>NUCLEOTIDE SEQUENCE [LARGE SCALE GENOMIC DNA]</scope>
</reference>
<gene>
    <name evidence="1" type="ORF">LIER_13326</name>
</gene>
<sequence>MKKSSLKNGTSLADVACPSSMPHHLTMVVMPRLMTSSLPRHLLTSAVTRACHVSNDAICDTNLCHVAWASGSERDVYIGRADLFSTSRLVVGSWTSSCWAHLLGLELGPKVARGPTTVLHMFDVSFGFKFF</sequence>
<evidence type="ECO:0000313" key="1">
    <source>
        <dbReference type="EMBL" id="GAA0155638.1"/>
    </source>
</evidence>
<dbReference type="Proteomes" id="UP001454036">
    <property type="component" value="Unassembled WGS sequence"/>
</dbReference>
<comment type="caution">
    <text evidence="1">The sequence shown here is derived from an EMBL/GenBank/DDBJ whole genome shotgun (WGS) entry which is preliminary data.</text>
</comment>
<name>A0AAV3PX78_LITER</name>
<dbReference type="EMBL" id="BAABME010002674">
    <property type="protein sequence ID" value="GAA0155638.1"/>
    <property type="molecule type" value="Genomic_DNA"/>
</dbReference>
<evidence type="ECO:0000313" key="2">
    <source>
        <dbReference type="Proteomes" id="UP001454036"/>
    </source>
</evidence>
<dbReference type="AlphaFoldDB" id="A0AAV3PX78"/>
<protein>
    <submittedName>
        <fullName evidence="1">Uncharacterized protein</fullName>
    </submittedName>
</protein>
<proteinExistence type="predicted"/>